<name>A0A918K8I0_9ACTN</name>
<reference evidence="2" key="2">
    <citation type="submission" date="2020-09" db="EMBL/GenBank/DDBJ databases">
        <authorList>
            <person name="Sun Q."/>
            <person name="Ohkuma M."/>
        </authorList>
    </citation>
    <scope>NUCLEOTIDE SEQUENCE</scope>
    <source>
        <strain evidence="2">JCM 4790</strain>
    </source>
</reference>
<feature type="compositionally biased region" description="Basic residues" evidence="1">
    <location>
        <begin position="76"/>
        <end position="88"/>
    </location>
</feature>
<gene>
    <name evidence="2" type="ORF">GCM10010358_05750</name>
</gene>
<keyword evidence="3" id="KW-1185">Reference proteome</keyword>
<feature type="region of interest" description="Disordered" evidence="1">
    <location>
        <begin position="60"/>
        <end position="88"/>
    </location>
</feature>
<comment type="caution">
    <text evidence="2">The sequence shown here is derived from an EMBL/GenBank/DDBJ whole genome shotgun (WGS) entry which is preliminary data.</text>
</comment>
<feature type="region of interest" description="Disordered" evidence="1">
    <location>
        <begin position="1"/>
        <end position="37"/>
    </location>
</feature>
<feature type="compositionally biased region" description="Basic and acidic residues" evidence="1">
    <location>
        <begin position="60"/>
        <end position="70"/>
    </location>
</feature>
<reference evidence="2" key="1">
    <citation type="journal article" date="2014" name="Int. J. Syst. Evol. Microbiol.">
        <title>Complete genome sequence of Corynebacterium casei LMG S-19264T (=DSM 44701T), isolated from a smear-ripened cheese.</title>
        <authorList>
            <consortium name="US DOE Joint Genome Institute (JGI-PGF)"/>
            <person name="Walter F."/>
            <person name="Albersmeier A."/>
            <person name="Kalinowski J."/>
            <person name="Ruckert C."/>
        </authorList>
    </citation>
    <scope>NUCLEOTIDE SEQUENCE</scope>
    <source>
        <strain evidence="2">JCM 4790</strain>
    </source>
</reference>
<sequence length="218" mass="22819">MGVAVDQPRQGDLAARVDALGGGEAGRGGGARHGLDAPAAYDDGGVLGESDVLLRVVHEDGAPGDDEVRGAPRGTGGRRRHHATVRRGRTGGWCECRIPAGRTERPPRSGGAAARRVADAARGQYGARPAPRVADTARDRRGTQPVRHAAPTRRTTDTARGRCGTQPTRRTTGATRGRHGTRPTRHAAGAARGADAAHDRHGAWPVRRMTDAAPGFTR</sequence>
<evidence type="ECO:0000313" key="3">
    <source>
        <dbReference type="Proteomes" id="UP000619244"/>
    </source>
</evidence>
<feature type="compositionally biased region" description="Basic residues" evidence="1">
    <location>
        <begin position="176"/>
        <end position="185"/>
    </location>
</feature>
<protein>
    <submittedName>
        <fullName evidence="2">Uncharacterized protein</fullName>
    </submittedName>
</protein>
<dbReference type="EMBL" id="BMVU01000001">
    <property type="protein sequence ID" value="GGX54538.1"/>
    <property type="molecule type" value="Genomic_DNA"/>
</dbReference>
<evidence type="ECO:0000313" key="2">
    <source>
        <dbReference type="EMBL" id="GGX54538.1"/>
    </source>
</evidence>
<accession>A0A918K8I0</accession>
<feature type="compositionally biased region" description="Gly residues" evidence="1">
    <location>
        <begin position="20"/>
        <end position="32"/>
    </location>
</feature>
<dbReference type="Proteomes" id="UP000619244">
    <property type="component" value="Unassembled WGS sequence"/>
</dbReference>
<feature type="compositionally biased region" description="Low complexity" evidence="1">
    <location>
        <begin position="161"/>
        <end position="175"/>
    </location>
</feature>
<evidence type="ECO:0000256" key="1">
    <source>
        <dbReference type="SAM" id="MobiDB-lite"/>
    </source>
</evidence>
<proteinExistence type="predicted"/>
<dbReference type="AlphaFoldDB" id="A0A918K8I0"/>
<feature type="region of interest" description="Disordered" evidence="1">
    <location>
        <begin position="100"/>
        <end position="218"/>
    </location>
</feature>
<feature type="compositionally biased region" description="Low complexity" evidence="1">
    <location>
        <begin position="110"/>
        <end position="123"/>
    </location>
</feature>
<organism evidence="2 3">
    <name type="scientific">Streptomyces minutiscleroticus</name>
    <dbReference type="NCBI Taxonomy" id="68238"/>
    <lineage>
        <taxon>Bacteria</taxon>
        <taxon>Bacillati</taxon>
        <taxon>Actinomycetota</taxon>
        <taxon>Actinomycetes</taxon>
        <taxon>Kitasatosporales</taxon>
        <taxon>Streptomycetaceae</taxon>
        <taxon>Streptomyces</taxon>
    </lineage>
</organism>